<evidence type="ECO:0000313" key="1">
    <source>
        <dbReference type="EMBL" id="KAK3915786.1"/>
    </source>
</evidence>
<reference evidence="1" key="1">
    <citation type="submission" date="2021-07" db="EMBL/GenBank/DDBJ databases">
        <authorList>
            <person name="Catto M.A."/>
            <person name="Jacobson A."/>
            <person name="Kennedy G."/>
            <person name="Labadie P."/>
            <person name="Hunt B.G."/>
            <person name="Srinivasan R."/>
        </authorList>
    </citation>
    <scope>NUCLEOTIDE SEQUENCE</scope>
    <source>
        <strain evidence="1">PL_HMW_Pooled</strain>
        <tissue evidence="1">Head</tissue>
    </source>
</reference>
<reference evidence="1" key="2">
    <citation type="journal article" date="2023" name="BMC Genomics">
        <title>Pest status, molecular evolution, and epigenetic factors derived from the genome assembly of Frankliniella fusca, a thysanopteran phytovirus vector.</title>
        <authorList>
            <person name="Catto M.A."/>
            <person name="Labadie P.E."/>
            <person name="Jacobson A.L."/>
            <person name="Kennedy G.G."/>
            <person name="Srinivasan R."/>
            <person name="Hunt B.G."/>
        </authorList>
    </citation>
    <scope>NUCLEOTIDE SEQUENCE</scope>
    <source>
        <strain evidence="1">PL_HMW_Pooled</strain>
    </source>
</reference>
<evidence type="ECO:0000313" key="2">
    <source>
        <dbReference type="Proteomes" id="UP001219518"/>
    </source>
</evidence>
<sequence length="74" mass="8773">MKHHRHLGKCLFPPNQDNREDRERVLSTVHKQRLQRFLLTDFDERPEERTKQAVQLEMELLVLTHFSALPLAAG</sequence>
<name>A0AAE1LD73_9NEOP</name>
<proteinExistence type="predicted"/>
<keyword evidence="2" id="KW-1185">Reference proteome</keyword>
<comment type="caution">
    <text evidence="1">The sequence shown here is derived from an EMBL/GenBank/DDBJ whole genome shotgun (WGS) entry which is preliminary data.</text>
</comment>
<dbReference type="EMBL" id="JAHWGI010000462">
    <property type="protein sequence ID" value="KAK3915786.1"/>
    <property type="molecule type" value="Genomic_DNA"/>
</dbReference>
<protein>
    <submittedName>
        <fullName evidence="1">SCL-interrupting locus protein-like protein</fullName>
    </submittedName>
</protein>
<organism evidence="1 2">
    <name type="scientific">Frankliniella fusca</name>
    <dbReference type="NCBI Taxonomy" id="407009"/>
    <lineage>
        <taxon>Eukaryota</taxon>
        <taxon>Metazoa</taxon>
        <taxon>Ecdysozoa</taxon>
        <taxon>Arthropoda</taxon>
        <taxon>Hexapoda</taxon>
        <taxon>Insecta</taxon>
        <taxon>Pterygota</taxon>
        <taxon>Neoptera</taxon>
        <taxon>Paraneoptera</taxon>
        <taxon>Thysanoptera</taxon>
        <taxon>Terebrantia</taxon>
        <taxon>Thripoidea</taxon>
        <taxon>Thripidae</taxon>
        <taxon>Frankliniella</taxon>
    </lineage>
</organism>
<dbReference type="Proteomes" id="UP001219518">
    <property type="component" value="Unassembled WGS sequence"/>
</dbReference>
<accession>A0AAE1LD73</accession>
<gene>
    <name evidence="1" type="ORF">KUF71_005932</name>
</gene>
<dbReference type="AlphaFoldDB" id="A0AAE1LD73"/>